<feature type="transmembrane region" description="Helical" evidence="1">
    <location>
        <begin position="80"/>
        <end position="97"/>
    </location>
</feature>
<dbReference type="PANTHER" id="PTHR38446:SF1">
    <property type="entry name" value="BLL0914 PROTEIN"/>
    <property type="match status" value="1"/>
</dbReference>
<keyword evidence="1" id="KW-1133">Transmembrane helix</keyword>
<name>A0A0D1JKX4_9LACO</name>
<keyword evidence="1" id="KW-0812">Transmembrane</keyword>
<dbReference type="Proteomes" id="UP000032287">
    <property type="component" value="Unassembled WGS sequence"/>
</dbReference>
<dbReference type="EMBL" id="JWHU01000005">
    <property type="protein sequence ID" value="KIU22003.1"/>
    <property type="molecule type" value="Genomic_DNA"/>
</dbReference>
<evidence type="ECO:0000313" key="4">
    <source>
        <dbReference type="Proteomes" id="UP000032287"/>
    </source>
</evidence>
<protein>
    <submittedName>
        <fullName evidence="2">Putative membrane protein</fullName>
    </submittedName>
</protein>
<gene>
    <name evidence="3" type="ORF">ab3b_01315</name>
    <name evidence="2" type="ORF">QX99_00382</name>
</gene>
<feature type="transmembrane region" description="Helical" evidence="1">
    <location>
        <begin position="56"/>
        <end position="73"/>
    </location>
</feature>
<dbReference type="EMBL" id="JWHT01000030">
    <property type="protein sequence ID" value="KIU23980.1"/>
    <property type="molecule type" value="Genomic_DNA"/>
</dbReference>
<dbReference type="AlphaFoldDB" id="A0A0D1JKX4"/>
<comment type="caution">
    <text evidence="2">The sequence shown here is derived from an EMBL/GenBank/DDBJ whole genome shotgun (WGS) entry which is preliminary data.</text>
</comment>
<evidence type="ECO:0000313" key="2">
    <source>
        <dbReference type="EMBL" id="KIU22003.1"/>
    </source>
</evidence>
<evidence type="ECO:0000256" key="1">
    <source>
        <dbReference type="SAM" id="Phobius"/>
    </source>
</evidence>
<organism evidence="2 4">
    <name type="scientific">Weissella cibaria</name>
    <dbReference type="NCBI Taxonomy" id="137591"/>
    <lineage>
        <taxon>Bacteria</taxon>
        <taxon>Bacillati</taxon>
        <taxon>Bacillota</taxon>
        <taxon>Bacilli</taxon>
        <taxon>Lactobacillales</taxon>
        <taxon>Lactobacillaceae</taxon>
        <taxon>Weissella</taxon>
    </lineage>
</organism>
<dbReference type="PANTHER" id="PTHR38446">
    <property type="entry name" value="BLL0914 PROTEIN"/>
    <property type="match status" value="1"/>
</dbReference>
<dbReference type="InterPro" id="IPR009732">
    <property type="entry name" value="DUF1304"/>
</dbReference>
<accession>A0A0D1JKX4</accession>
<dbReference type="Pfam" id="PF06993">
    <property type="entry name" value="DUF1304"/>
    <property type="match status" value="1"/>
</dbReference>
<evidence type="ECO:0000313" key="5">
    <source>
        <dbReference type="Proteomes" id="UP000032289"/>
    </source>
</evidence>
<sequence length="125" mass="13950">MNILIVILSVLVALEFFFIMYLETFATTSSRTAETFSMSKDDLQNEKVNTLLKNQGIYNGLIGVGILYLLIFTQNYNNSLFAIMLYIILVALYGSFSSGNKSIFFKQGTLAVIVVVLLLVQMILG</sequence>
<feature type="transmembrane region" description="Helical" evidence="1">
    <location>
        <begin position="103"/>
        <end position="124"/>
    </location>
</feature>
<dbReference type="PATRIC" id="fig|137591.24.peg.1286"/>
<reference evidence="4 5" key="1">
    <citation type="journal article" date="2015" name="Microbiology (Mosc.)">
        <title>Genomics of the Weissella cibaria species with an examination of its metabolic traits.</title>
        <authorList>
            <person name="Lynch K.M."/>
            <person name="Lucid A."/>
            <person name="Arendt E.K."/>
            <person name="Sleator R.D."/>
            <person name="Lucey B."/>
            <person name="Coffey A."/>
        </authorList>
    </citation>
    <scope>NUCLEOTIDE SEQUENCE [LARGE SCALE GENOMIC DNA]</scope>
    <source>
        <strain evidence="3 5">AB3b</strain>
        <strain evidence="2 4">MG1</strain>
    </source>
</reference>
<dbReference type="Proteomes" id="UP000032289">
    <property type="component" value="Unassembled WGS sequence"/>
</dbReference>
<dbReference type="RefSeq" id="WP_043708785.1">
    <property type="nucleotide sequence ID" value="NZ_CP116385.1"/>
</dbReference>
<evidence type="ECO:0000313" key="3">
    <source>
        <dbReference type="EMBL" id="KIU23980.1"/>
    </source>
</evidence>
<keyword evidence="1" id="KW-0472">Membrane</keyword>
<keyword evidence="4" id="KW-1185">Reference proteome</keyword>
<proteinExistence type="predicted"/>